<comment type="subcellular location">
    <subcellularLocation>
        <location evidence="1">Cell membrane</location>
        <topology evidence="1">Single-pass membrane protein</topology>
    </subcellularLocation>
    <subcellularLocation>
        <location evidence="7">Cell membrane</location>
        <topology evidence="7">Single-pass type II membrane protein</topology>
    </subcellularLocation>
</comment>
<comment type="similarity">
    <text evidence="2 7">Belongs to the ExbD/TolR family.</text>
</comment>
<keyword evidence="4 7" id="KW-0812">Transmembrane</keyword>
<gene>
    <name evidence="9" type="ORF">GKIL_3743</name>
</gene>
<evidence type="ECO:0000313" key="9">
    <source>
        <dbReference type="EMBL" id="AGY59989.1"/>
    </source>
</evidence>
<keyword evidence="7" id="KW-0813">Transport</keyword>
<evidence type="ECO:0000256" key="7">
    <source>
        <dbReference type="RuleBase" id="RU003879"/>
    </source>
</evidence>
<keyword evidence="5 8" id="KW-1133">Transmembrane helix</keyword>
<dbReference type="OrthoDB" id="9793581at2"/>
<keyword evidence="6 8" id="KW-0472">Membrane</keyword>
<accession>U5QQT4</accession>
<dbReference type="STRING" id="1183438.GKIL_3743"/>
<evidence type="ECO:0000256" key="1">
    <source>
        <dbReference type="ARBA" id="ARBA00004162"/>
    </source>
</evidence>
<keyword evidence="3" id="KW-1003">Cell membrane</keyword>
<dbReference type="InterPro" id="IPR003400">
    <property type="entry name" value="ExbD"/>
</dbReference>
<organism evidence="9 10">
    <name type="scientific">Gloeobacter kilaueensis (strain ATCC BAA-2537 / CCAP 1431/1 / ULC 316 / JS1)</name>
    <dbReference type="NCBI Taxonomy" id="1183438"/>
    <lineage>
        <taxon>Bacteria</taxon>
        <taxon>Bacillati</taxon>
        <taxon>Cyanobacteriota</taxon>
        <taxon>Cyanophyceae</taxon>
        <taxon>Gloeobacterales</taxon>
        <taxon>Gloeobacteraceae</taxon>
        <taxon>Gloeobacter</taxon>
    </lineage>
</organism>
<dbReference type="Gene3D" id="3.30.420.270">
    <property type="match status" value="1"/>
</dbReference>
<keyword evidence="10" id="KW-1185">Reference proteome</keyword>
<evidence type="ECO:0000256" key="4">
    <source>
        <dbReference type="ARBA" id="ARBA00022692"/>
    </source>
</evidence>
<evidence type="ECO:0000256" key="2">
    <source>
        <dbReference type="ARBA" id="ARBA00005811"/>
    </source>
</evidence>
<proteinExistence type="inferred from homology"/>
<dbReference type="HOGENOM" id="CLU_085305_1_2_3"/>
<evidence type="ECO:0000256" key="5">
    <source>
        <dbReference type="ARBA" id="ARBA00022989"/>
    </source>
</evidence>
<dbReference type="Pfam" id="PF02472">
    <property type="entry name" value="ExbD"/>
    <property type="match status" value="1"/>
</dbReference>
<sequence length="141" mass="15109">MAIQSAGRRGRRSRAGFNEINITPLTDVFLVLVIILLITAPLIQNSGLKVDLPSSATGDKPEQKKSLLVGVDKDGKFSVNGAVVPEDNLLPTIRREAEVTGQKVLIVQADADARQKNVVKVMDAARQAGLEKLVVATQPSK</sequence>
<evidence type="ECO:0000256" key="8">
    <source>
        <dbReference type="SAM" id="Phobius"/>
    </source>
</evidence>
<dbReference type="PANTHER" id="PTHR30558:SF7">
    <property type="entry name" value="TOL-PAL SYSTEM PROTEIN TOLR"/>
    <property type="match status" value="1"/>
</dbReference>
<dbReference type="GO" id="GO:0022857">
    <property type="term" value="F:transmembrane transporter activity"/>
    <property type="evidence" value="ECO:0007669"/>
    <property type="project" value="InterPro"/>
</dbReference>
<dbReference type="Proteomes" id="UP000017396">
    <property type="component" value="Chromosome"/>
</dbReference>
<feature type="transmembrane region" description="Helical" evidence="8">
    <location>
        <begin position="21"/>
        <end position="43"/>
    </location>
</feature>
<dbReference type="eggNOG" id="COG0848">
    <property type="taxonomic scope" value="Bacteria"/>
</dbReference>
<dbReference type="GO" id="GO:0005886">
    <property type="term" value="C:plasma membrane"/>
    <property type="evidence" value="ECO:0007669"/>
    <property type="project" value="UniProtKB-SubCell"/>
</dbReference>
<keyword evidence="7" id="KW-0653">Protein transport</keyword>
<protein>
    <submittedName>
        <fullName evidence="9">Biopolymer transport protein ExbD/TolR</fullName>
    </submittedName>
</protein>
<evidence type="ECO:0000256" key="6">
    <source>
        <dbReference type="ARBA" id="ARBA00023136"/>
    </source>
</evidence>
<dbReference type="EMBL" id="CP003587">
    <property type="protein sequence ID" value="AGY59989.1"/>
    <property type="molecule type" value="Genomic_DNA"/>
</dbReference>
<dbReference type="PANTHER" id="PTHR30558">
    <property type="entry name" value="EXBD MEMBRANE COMPONENT OF PMF-DRIVEN MACROMOLECULE IMPORT SYSTEM"/>
    <property type="match status" value="1"/>
</dbReference>
<dbReference type="RefSeq" id="WP_023175305.1">
    <property type="nucleotide sequence ID" value="NC_022600.1"/>
</dbReference>
<dbReference type="AlphaFoldDB" id="U5QQT4"/>
<evidence type="ECO:0000313" key="10">
    <source>
        <dbReference type="Proteomes" id="UP000017396"/>
    </source>
</evidence>
<name>U5QQT4_GLOK1</name>
<evidence type="ECO:0000256" key="3">
    <source>
        <dbReference type="ARBA" id="ARBA00022475"/>
    </source>
</evidence>
<dbReference type="KEGG" id="glj:GKIL_3743"/>
<reference evidence="9 10" key="1">
    <citation type="journal article" date="2013" name="PLoS ONE">
        <title>Cultivation and Complete Genome Sequencing of Gloeobacter kilaueensis sp. nov., from a Lava Cave in Kilauea Caldera, Hawai'i.</title>
        <authorList>
            <person name="Saw J.H."/>
            <person name="Schatz M."/>
            <person name="Brown M.V."/>
            <person name="Kunkel D.D."/>
            <person name="Foster J.S."/>
            <person name="Shick H."/>
            <person name="Christensen S."/>
            <person name="Hou S."/>
            <person name="Wan X."/>
            <person name="Donachie S.P."/>
        </authorList>
    </citation>
    <scope>NUCLEOTIDE SEQUENCE [LARGE SCALE GENOMIC DNA]</scope>
    <source>
        <strain evidence="10">JS</strain>
    </source>
</reference>
<dbReference type="GO" id="GO:0015031">
    <property type="term" value="P:protein transport"/>
    <property type="evidence" value="ECO:0007669"/>
    <property type="project" value="UniProtKB-KW"/>
</dbReference>